<evidence type="ECO:0000313" key="2">
    <source>
        <dbReference type="EMBL" id="AAK57056.1"/>
    </source>
</evidence>
<dbReference type="RefSeq" id="NP_116361.1">
    <property type="nucleotide sequence ID" value="NC_002794.1"/>
</dbReference>
<dbReference type="GeneID" id="921192"/>
<organism evidence="2 3">
    <name type="scientific">Tupaiid herpesvirus 1 (strain 1)</name>
    <name type="common">TuHV-1</name>
    <name type="synonym">Herpesvirus tupaia (strain 1)</name>
    <dbReference type="NCBI Taxonomy" id="10397"/>
    <lineage>
        <taxon>Viruses</taxon>
        <taxon>Duplodnaviria</taxon>
        <taxon>Heunggongvirae</taxon>
        <taxon>Peploviricota</taxon>
        <taxon>Herviviricetes</taxon>
        <taxon>Herpesvirales</taxon>
        <taxon>Orthoherpesviridae</taxon>
        <taxon>Betaherpesvirinae</taxon>
        <taxon>Quwivirus</taxon>
        <taxon>Quwivirus tupaiidbeta1</taxon>
    </lineage>
</organism>
<keyword evidence="3" id="KW-1185">Reference proteome</keyword>
<dbReference type="KEGG" id="vg:921192"/>
<protein>
    <submittedName>
        <fullName evidence="2">T22.8</fullName>
    </submittedName>
</protein>
<name>Q91TT1_TUHV1</name>
<proteinExistence type="predicted"/>
<dbReference type="Proteomes" id="UP000137095">
    <property type="component" value="Segment"/>
</dbReference>
<dbReference type="EMBL" id="AF281817">
    <property type="protein sequence ID" value="AAK57056.1"/>
    <property type="molecule type" value="Genomic_DNA"/>
</dbReference>
<keyword evidence="1" id="KW-1133">Transmembrane helix</keyword>
<accession>Q91TT1</accession>
<feature type="transmembrane region" description="Helical" evidence="1">
    <location>
        <begin position="343"/>
        <end position="362"/>
    </location>
</feature>
<sequence>MWSLLWWMFVLGLERGWATNLTAASVMPTASPTNTVPVIHDDDILDVDEPSPYRKLRFMWEDDPHGGLALRCQFTCGYWLRISSLRILRTRNYSSSTSISRLYVSPTLLRIGSGQYRIKTRKTSYSYAVTQDPFVLLPGRLAYRTDAVLDWWLGESVTNTMAGPYLCEMDMRLQNGSTWTVRTALEIPLKISRMTQACMNGLYILTVRLLMPGWRSAQVDWYMTVFGIGDSVLAGRQIFNESTWTSVKDPYGSLRPIRRIRKSVRLMFVALPVGARYRVEIRSETLDGIRQTGDVEITVSDRTVRDCVSRTWDNDSLRRRFANLIEQTPDEMDVGGFRGTKLLSLYACAGVILFAVMWSVLLSRPKSF</sequence>
<reference evidence="2 3" key="1">
    <citation type="journal article" date="2001" name="J. Virol.">
        <title>Analysis and characterization of the complete genome of tupaia (tree shrew) herpesvirus.</title>
        <authorList>
            <person name="Bahr U."/>
            <person name="Darai G."/>
        </authorList>
    </citation>
    <scope>NUCLEOTIDE SEQUENCE [LARGE SCALE GENOMIC DNA]</scope>
    <source>
        <strain evidence="2">2</strain>
    </source>
</reference>
<evidence type="ECO:0000256" key="1">
    <source>
        <dbReference type="SAM" id="Phobius"/>
    </source>
</evidence>
<evidence type="ECO:0000313" key="3">
    <source>
        <dbReference type="Proteomes" id="UP000137095"/>
    </source>
</evidence>
<keyword evidence="1" id="KW-0812">Transmembrane</keyword>
<organismHost>
    <name type="scientific">Tupaia belangeri</name>
    <name type="common">Common tree shrew</name>
    <name type="synonym">Tupaia glis belangeri</name>
    <dbReference type="NCBI Taxonomy" id="37347"/>
</organismHost>
<keyword evidence="1" id="KW-0472">Membrane</keyword>